<dbReference type="SUPFAM" id="SSF52788">
    <property type="entry name" value="Phosphotyrosine protein phosphatases I"/>
    <property type="match status" value="1"/>
</dbReference>
<accession>A0ABW4Z717</accession>
<sequence length="114" mass="13083">MERLHVLFVCGKNQWRSPTGETIYQNDQRLAVRSAGVSEKARRCVRRADLEWADLVFVMEGDQGAKLVQRFRGELVEMPEIVNLEIPDLYTYMDPELVDLIEGGVETELEGWLG</sequence>
<dbReference type="RefSeq" id="WP_377089147.1">
    <property type="nucleotide sequence ID" value="NZ_JBHSJL010000014.1"/>
</dbReference>
<dbReference type="EMBL" id="JBHUJB010000011">
    <property type="protein sequence ID" value="MFD2157770.1"/>
    <property type="molecule type" value="Genomic_DNA"/>
</dbReference>
<name>A0ABW4Z717_9BACT</name>
<organism evidence="1 2">
    <name type="scientific">Rubritalea tangerina</name>
    <dbReference type="NCBI Taxonomy" id="430798"/>
    <lineage>
        <taxon>Bacteria</taxon>
        <taxon>Pseudomonadati</taxon>
        <taxon>Verrucomicrobiota</taxon>
        <taxon>Verrucomicrobiia</taxon>
        <taxon>Verrucomicrobiales</taxon>
        <taxon>Rubritaleaceae</taxon>
        <taxon>Rubritalea</taxon>
    </lineage>
</organism>
<dbReference type="Gene3D" id="3.40.50.2300">
    <property type="match status" value="1"/>
</dbReference>
<evidence type="ECO:0000313" key="2">
    <source>
        <dbReference type="Proteomes" id="UP001597389"/>
    </source>
</evidence>
<proteinExistence type="predicted"/>
<dbReference type="InterPro" id="IPR016919">
    <property type="entry name" value="UCP029416_PTP"/>
</dbReference>
<evidence type="ECO:0000313" key="1">
    <source>
        <dbReference type="EMBL" id="MFD2157770.1"/>
    </source>
</evidence>
<comment type="caution">
    <text evidence="1">The sequence shown here is derived from an EMBL/GenBank/DDBJ whole genome shotgun (WGS) entry which is preliminary data.</text>
</comment>
<keyword evidence="2" id="KW-1185">Reference proteome</keyword>
<dbReference type="PIRSF" id="PIRSF029416">
    <property type="entry name" value="UCP029416_PTP"/>
    <property type="match status" value="1"/>
</dbReference>
<dbReference type="InterPro" id="IPR036196">
    <property type="entry name" value="Ptyr_pPase_sf"/>
</dbReference>
<dbReference type="Proteomes" id="UP001597389">
    <property type="component" value="Unassembled WGS sequence"/>
</dbReference>
<reference evidence="2" key="1">
    <citation type="journal article" date="2019" name="Int. J. Syst. Evol. Microbiol.">
        <title>The Global Catalogue of Microorganisms (GCM) 10K type strain sequencing project: providing services to taxonomists for standard genome sequencing and annotation.</title>
        <authorList>
            <consortium name="The Broad Institute Genomics Platform"/>
            <consortium name="The Broad Institute Genome Sequencing Center for Infectious Disease"/>
            <person name="Wu L."/>
            <person name="Ma J."/>
        </authorList>
    </citation>
    <scope>NUCLEOTIDE SEQUENCE [LARGE SCALE GENOMIC DNA]</scope>
    <source>
        <strain evidence="2">CCUG 57942</strain>
    </source>
</reference>
<protein>
    <submittedName>
        <fullName evidence="1">Low molecular weight protein tyrosine phosphatase family protein</fullName>
    </submittedName>
</protein>
<gene>
    <name evidence="1" type="ORF">ACFSW8_02535</name>
</gene>